<keyword evidence="1" id="KW-1133">Transmembrane helix</keyword>
<keyword evidence="1" id="KW-0472">Membrane</keyword>
<sequence>MNQQEIAFLRLLLPIIKIGLTIWAVYRAKELNRSRWGWGVFTFFLTLPAFIILLCLGKKKDKSSKKIDSSPISKKIANKIPFISLEVFKQHLINKNWVLLRNSEGHRQVYIFQKDQTLLISQAGEVDKGRWEEVGDNSILIEVDNKSTLYKPTHKTEHLLILKVDGKEEYLHFVDENLYEEGYRSIDEIKIAIQKQQENKSNGETYSANITPEEEQKLQNQRTLGYFLIIILVVAVIVIGMYI</sequence>
<feature type="transmembrane region" description="Helical" evidence="1">
    <location>
        <begin position="38"/>
        <end position="56"/>
    </location>
</feature>
<dbReference type="Proteomes" id="UP000546007">
    <property type="component" value="Unassembled WGS sequence"/>
</dbReference>
<organism evidence="2 3">
    <name type="scientific">Butyricimonas faecihominis</name>
    <dbReference type="NCBI Taxonomy" id="1472416"/>
    <lineage>
        <taxon>Bacteria</taxon>
        <taxon>Pseudomonadati</taxon>
        <taxon>Bacteroidota</taxon>
        <taxon>Bacteroidia</taxon>
        <taxon>Bacteroidales</taxon>
        <taxon>Odoribacteraceae</taxon>
        <taxon>Butyricimonas</taxon>
    </lineage>
</organism>
<comment type="caution">
    <text evidence="2">The sequence shown here is derived from an EMBL/GenBank/DDBJ whole genome shotgun (WGS) entry which is preliminary data.</text>
</comment>
<dbReference type="RefSeq" id="WP_124318444.1">
    <property type="nucleotide sequence ID" value="NZ_AP028155.1"/>
</dbReference>
<evidence type="ECO:0000256" key="1">
    <source>
        <dbReference type="SAM" id="Phobius"/>
    </source>
</evidence>
<feature type="transmembrane region" description="Helical" evidence="1">
    <location>
        <begin position="224"/>
        <end position="242"/>
    </location>
</feature>
<dbReference type="EMBL" id="JACIES010000017">
    <property type="protein sequence ID" value="MBB4028111.1"/>
    <property type="molecule type" value="Genomic_DNA"/>
</dbReference>
<gene>
    <name evidence="2" type="ORF">GGR14_003935</name>
</gene>
<evidence type="ECO:0000313" key="3">
    <source>
        <dbReference type="Proteomes" id="UP000546007"/>
    </source>
</evidence>
<dbReference type="AlphaFoldDB" id="A0A7W6HZZ8"/>
<name>A0A7W6HZZ8_9BACT</name>
<keyword evidence="3" id="KW-1185">Reference proteome</keyword>
<dbReference type="GeneID" id="93101647"/>
<feature type="transmembrane region" description="Helical" evidence="1">
    <location>
        <begin position="7"/>
        <end position="26"/>
    </location>
</feature>
<reference evidence="2 3" key="1">
    <citation type="submission" date="2020-08" db="EMBL/GenBank/DDBJ databases">
        <title>Genomic Encyclopedia of Type Strains, Phase IV (KMG-IV): sequencing the most valuable type-strain genomes for metagenomic binning, comparative biology and taxonomic classification.</title>
        <authorList>
            <person name="Goeker M."/>
        </authorList>
    </citation>
    <scope>NUCLEOTIDE SEQUENCE [LARGE SCALE GENOMIC DNA]</scope>
    <source>
        <strain evidence="2 3">DSM 105721</strain>
    </source>
</reference>
<accession>A0A7W6HZZ8</accession>
<keyword evidence="1" id="KW-0812">Transmembrane</keyword>
<dbReference type="OrthoDB" id="1424919at2"/>
<protein>
    <submittedName>
        <fullName evidence="2">Uncharacterized protein</fullName>
    </submittedName>
</protein>
<evidence type="ECO:0000313" key="2">
    <source>
        <dbReference type="EMBL" id="MBB4028111.1"/>
    </source>
</evidence>
<proteinExistence type="predicted"/>